<dbReference type="InterPro" id="IPR029058">
    <property type="entry name" value="AB_hydrolase_fold"/>
</dbReference>
<dbReference type="HOGENOM" id="CLU_026209_10_0_9"/>
<feature type="domain" description="Serine aminopeptidase S33" evidence="1">
    <location>
        <begin position="51"/>
        <end position="303"/>
    </location>
</feature>
<reference evidence="2 3" key="1">
    <citation type="journal article" date="2010" name="PLoS ONE">
        <title>The glycobiome of the rumen bacterium Butyrivibrio proteoclasticus B316(T) highlights adaptation to a polysaccharide-rich environment.</title>
        <authorList>
            <person name="Kelly W.J."/>
            <person name="Leahy S.C."/>
            <person name="Altermann E."/>
            <person name="Yeoman C.J."/>
            <person name="Dunne J.C."/>
            <person name="Kong Z."/>
            <person name="Pacheco D.M."/>
            <person name="Li D."/>
            <person name="Noel S.J."/>
            <person name="Moon C.D."/>
            <person name="Cookson A.L."/>
            <person name="Attwood G.T."/>
        </authorList>
    </citation>
    <scope>NUCLEOTIDE SEQUENCE [LARGE SCALE GENOMIC DNA]</scope>
    <source>
        <strain evidence="3">ATCC 51982 / DSM 14932 / B316</strain>
    </source>
</reference>
<dbReference type="Pfam" id="PF12146">
    <property type="entry name" value="Hydrolase_4"/>
    <property type="match status" value="1"/>
</dbReference>
<dbReference type="Proteomes" id="UP000001299">
    <property type="component" value="Chromosome 1"/>
</dbReference>
<dbReference type="Gene3D" id="3.40.50.1820">
    <property type="entry name" value="alpha/beta hydrolase"/>
    <property type="match status" value="1"/>
</dbReference>
<dbReference type="RefSeq" id="WP_013281431.1">
    <property type="nucleotide sequence ID" value="NC_014387.1"/>
</dbReference>
<dbReference type="SUPFAM" id="SSF53474">
    <property type="entry name" value="alpha/beta-Hydrolases"/>
    <property type="match status" value="1"/>
</dbReference>
<accession>E0RYT2</accession>
<dbReference type="STRING" id="515622.bpr_I2043"/>
<keyword evidence="3" id="KW-1185">Reference proteome</keyword>
<dbReference type="KEGG" id="bpb:bpr_I2043"/>
<dbReference type="InterPro" id="IPR051044">
    <property type="entry name" value="MAG_DAG_Lipase"/>
</dbReference>
<sequence>MDNSIKFLGEDDFLSAMENENKKWRKEHVTRGTLTSFDGTRLNYYIATPKEPRGSITIVHGMGEFWGKYHEYAWYLYQAGYKVFFMELRGHGYSEGKVSDPQLIYIDDYNTYAEDLLSFVETVVVPESDGLDMKLICHSMGGAISVLFLEKHPQYFKSAILNSPMLKMKAEKNLSPFVIFFLKLYGKIFRKEKSIAPNQKRFDQNTTLENSSAKSRSRFEYQLALRKKDEHYQTTGATLGWALASVKVTKDIFKHINNIKIPIDIFTAGQDHLINPAGYDMFKEMLPQTRIHAYNESRHEIFNADEATRKRYYTEVLEVLNGK</sequence>
<dbReference type="ESTHER" id="butpb-e0ryt2">
    <property type="family name" value="Monoglyceridelipase_lysophospholip"/>
</dbReference>
<organism evidence="2 3">
    <name type="scientific">Butyrivibrio proteoclasticus (strain ATCC 51982 / DSM 14932 / B316)</name>
    <name type="common">Clostridium proteoclasticum</name>
    <dbReference type="NCBI Taxonomy" id="515622"/>
    <lineage>
        <taxon>Bacteria</taxon>
        <taxon>Bacillati</taxon>
        <taxon>Bacillota</taxon>
        <taxon>Clostridia</taxon>
        <taxon>Lachnospirales</taxon>
        <taxon>Lachnospiraceae</taxon>
        <taxon>Butyrivibrio</taxon>
    </lineage>
</organism>
<evidence type="ECO:0000313" key="2">
    <source>
        <dbReference type="EMBL" id="ADL34777.1"/>
    </source>
</evidence>
<dbReference type="eggNOG" id="COG2267">
    <property type="taxonomic scope" value="Bacteria"/>
</dbReference>
<evidence type="ECO:0000313" key="3">
    <source>
        <dbReference type="Proteomes" id="UP000001299"/>
    </source>
</evidence>
<proteinExistence type="predicted"/>
<gene>
    <name evidence="2" type="ordered locus">bpr_I2043</name>
</gene>
<protein>
    <submittedName>
        <fullName evidence="2">Hydrolase alpha/beta fold family</fullName>
    </submittedName>
</protein>
<dbReference type="PANTHER" id="PTHR11614">
    <property type="entry name" value="PHOSPHOLIPASE-RELATED"/>
    <property type="match status" value="1"/>
</dbReference>
<dbReference type="AlphaFoldDB" id="E0RYT2"/>
<dbReference type="EMBL" id="CP001810">
    <property type="protein sequence ID" value="ADL34777.1"/>
    <property type="molecule type" value="Genomic_DNA"/>
</dbReference>
<keyword evidence="2" id="KW-0378">Hydrolase</keyword>
<dbReference type="InterPro" id="IPR022742">
    <property type="entry name" value="Hydrolase_4"/>
</dbReference>
<evidence type="ECO:0000259" key="1">
    <source>
        <dbReference type="Pfam" id="PF12146"/>
    </source>
</evidence>
<name>E0RYT2_BUTPB</name>
<dbReference type="GO" id="GO:0016787">
    <property type="term" value="F:hydrolase activity"/>
    <property type="evidence" value="ECO:0007669"/>
    <property type="project" value="UniProtKB-KW"/>
</dbReference>